<evidence type="ECO:0000259" key="1">
    <source>
        <dbReference type="PROSITE" id="PS00028"/>
    </source>
</evidence>
<evidence type="ECO:0000313" key="2">
    <source>
        <dbReference type="EMBL" id="KFG26203.1"/>
    </source>
</evidence>
<reference evidence="2 3" key="1">
    <citation type="journal article" date="2014" name="Genome Announc.">
        <title>Genome Sequence of the Microsporidian Species Nematocida sp1 Strain ERTm6 (ATCC PRA-372).</title>
        <authorList>
            <person name="Bakowski M.A."/>
            <person name="Priest M."/>
            <person name="Young S."/>
            <person name="Cuomo C.A."/>
            <person name="Troemel E.R."/>
        </authorList>
    </citation>
    <scope>NUCLEOTIDE SEQUENCE [LARGE SCALE GENOMIC DNA]</scope>
    <source>
        <strain evidence="2 3">ERTm6</strain>
    </source>
</reference>
<organism evidence="2 3">
    <name type="scientific">Nematocida ausubeli (strain ATCC PRA-371 / ERTm2)</name>
    <name type="common">Nematode killer fungus</name>
    <dbReference type="NCBI Taxonomy" id="1913371"/>
    <lineage>
        <taxon>Eukaryota</taxon>
        <taxon>Fungi</taxon>
        <taxon>Fungi incertae sedis</taxon>
        <taxon>Microsporidia</taxon>
        <taxon>Nematocida</taxon>
    </lineage>
</organism>
<dbReference type="OrthoDB" id="342064at2759"/>
<dbReference type="EMBL" id="AKIJ01000003">
    <property type="protein sequence ID" value="KFG26203.1"/>
    <property type="molecule type" value="Genomic_DNA"/>
</dbReference>
<dbReference type="Proteomes" id="UP000054524">
    <property type="component" value="Unassembled WGS sequence"/>
</dbReference>
<accession>A0A086J235</accession>
<protein>
    <recommendedName>
        <fullName evidence="1">C2H2-type domain-containing protein</fullName>
    </recommendedName>
</protein>
<dbReference type="PROSITE" id="PS00028">
    <property type="entry name" value="ZINC_FINGER_C2H2_1"/>
    <property type="match status" value="1"/>
</dbReference>
<dbReference type="AlphaFoldDB" id="A0A086J235"/>
<dbReference type="HOGENOM" id="CLU_056565_0_0_1"/>
<proteinExistence type="predicted"/>
<evidence type="ECO:0000313" key="3">
    <source>
        <dbReference type="Proteomes" id="UP000054524"/>
    </source>
</evidence>
<dbReference type="InterPro" id="IPR013087">
    <property type="entry name" value="Znf_C2H2_type"/>
</dbReference>
<name>A0A086J235_NEMA1</name>
<comment type="caution">
    <text evidence="2">The sequence shown here is derived from an EMBL/GenBank/DDBJ whole genome shotgun (WGS) entry which is preliminary data.</text>
</comment>
<dbReference type="GeneID" id="77676292"/>
<sequence>MNKRRYRDEESGQRAEERKPVGESEIYEMMLKKVRLLKEHELKLVTTKVPYEEYFRQYYEVWLQDKIMNGLFKSIWYMEKDLWMLQSHADAFMEFRDFIAHHRTSIRLETENKACLLQTELFDKFRAESEVSAPVVVIKGIGEKAVIRELLEKIQKVVEVTEWAMSQAGGTPESFQKTLYLRTEMDISEFKKAVKELIPEESILTVQYLPTAGMSRGIKEVGRQFMDKYSLIETEKQAKNILLRMSELFGVPDVYKIVCSLESKVQKEEIIDLYILALRKIFNFCYYCGVKYDNPYEMVFKCGLYHLRNNNVLDESSPVEYRKFISHFEIDRMGYLKSIPQELSVSLFYVEKQDNNEIECKYCNKKFGSIEFFEKHLERKKHKAHEMSIKLHSDFIKCIHSLNYQLIHEIERRYLKIPFQLYNYMCVNMDAKEQETDYSNLEKKYPILETNMPISIEEFSVNEL</sequence>
<feature type="domain" description="C2H2-type" evidence="1">
    <location>
        <begin position="360"/>
        <end position="382"/>
    </location>
</feature>
<keyword evidence="3" id="KW-1185">Reference proteome</keyword>
<gene>
    <name evidence="2" type="ORF">NESG_01319</name>
</gene>
<dbReference type="RefSeq" id="XP_052904758.1">
    <property type="nucleotide sequence ID" value="XM_053048953.1"/>
</dbReference>